<dbReference type="CDD" id="cd06410">
    <property type="entry name" value="PB1_UP2"/>
    <property type="match status" value="1"/>
</dbReference>
<dbReference type="EMBL" id="AUSU01005552">
    <property type="protein sequence ID" value="EPS63337.1"/>
    <property type="molecule type" value="Genomic_DNA"/>
</dbReference>
<keyword evidence="4" id="KW-1185">Reference proteome</keyword>
<dbReference type="Pfam" id="PF00564">
    <property type="entry name" value="PB1"/>
    <property type="match status" value="1"/>
</dbReference>
<feature type="compositionally biased region" description="Polar residues" evidence="1">
    <location>
        <begin position="391"/>
        <end position="407"/>
    </location>
</feature>
<evidence type="ECO:0000259" key="2">
    <source>
        <dbReference type="PROSITE" id="PS51745"/>
    </source>
</evidence>
<comment type="caution">
    <text evidence="3">The sequence shown here is derived from an EMBL/GenBank/DDBJ whole genome shotgun (WGS) entry which is preliminary data.</text>
</comment>
<dbReference type="AlphaFoldDB" id="S8DU31"/>
<sequence>MDAPPALVTVAPPIGSASQSAAMYADSIDSSPRSRKTDSWEGEALPPQPPQKLRLMCSYGGHIVPRPHDKKLCYVGGDTRIIVIDRHTSLSDLQHRLSRTLLNNQSFALKYQLPNEDLDSLISVATDEDLENMVEEYDRLNSIGAGSKPGRLRFFLFAKSPGKIDQLLVDSGSVKSDEWFFNALNGKTSGLSADRRFSESSSINNLLCLDEDPVGKAKIGGGKDCDSLTDASKMAANVAANSSASHDVHSIPDSPILETTSSFGSTCSSPSMAKLPPIKLHAEEIPRMSADDQIQQMSAAFPVGGNTNSALNQKPEDLDDFLVPATSVAIGSGLPVVSGGEYAYRVISDDECGRTKIQPVLHLQEQAPLPQQTVSQIQQKQAGATDLASPDSVSSEGSVRNPLSRQTPPAAAAYQEPPMVQIQSGNTRVTEPPPGYVLSSGQFDHLQQHHHQPKQFVHHGGSQYIPAGAVPITSYYPVYPSLQQQQPRLLDHQYPPLYFMPSQPTYGDMAPSSGRHQMPPPSNAHHHHHHHHVAMGGGVGPLKPELGTTPAAAVYRTTPQLVAGQHPAMQYVGYGQIQHPSQSVNPAAAFELAAGDHAQQQQQQQHQAQVYYTTAQPHFAPTTAVVLPPNSPSAQILPK</sequence>
<feature type="region of interest" description="Disordered" evidence="1">
    <location>
        <begin position="508"/>
        <end position="534"/>
    </location>
</feature>
<dbReference type="InterPro" id="IPR053793">
    <property type="entry name" value="PB1-like"/>
</dbReference>
<dbReference type="OrthoDB" id="774308at2759"/>
<feature type="domain" description="PB1" evidence="2">
    <location>
        <begin position="52"/>
        <end position="157"/>
    </location>
</feature>
<dbReference type="PROSITE" id="PS51745">
    <property type="entry name" value="PB1"/>
    <property type="match status" value="1"/>
</dbReference>
<dbReference type="PANTHER" id="PTHR31066">
    <property type="entry name" value="OS05G0427100 PROTEIN-RELATED"/>
    <property type="match status" value="1"/>
</dbReference>
<name>S8DU31_9LAMI</name>
<evidence type="ECO:0000313" key="4">
    <source>
        <dbReference type="Proteomes" id="UP000015453"/>
    </source>
</evidence>
<dbReference type="SUPFAM" id="SSF54277">
    <property type="entry name" value="CAD &amp; PB1 domains"/>
    <property type="match status" value="1"/>
</dbReference>
<dbReference type="SMART" id="SM00666">
    <property type="entry name" value="PB1"/>
    <property type="match status" value="1"/>
</dbReference>
<dbReference type="Proteomes" id="UP000015453">
    <property type="component" value="Unassembled WGS sequence"/>
</dbReference>
<dbReference type="Gene3D" id="3.10.20.90">
    <property type="entry name" value="Phosphatidylinositol 3-kinase Catalytic Subunit, Chain A, domain 1"/>
    <property type="match status" value="1"/>
</dbReference>
<dbReference type="PANTHER" id="PTHR31066:SF27">
    <property type="entry name" value="EXPRESSED PROTEIN"/>
    <property type="match status" value="1"/>
</dbReference>
<dbReference type="InterPro" id="IPR000270">
    <property type="entry name" value="PB1_dom"/>
</dbReference>
<proteinExistence type="predicted"/>
<protein>
    <recommendedName>
        <fullName evidence="2">PB1 domain-containing protein</fullName>
    </recommendedName>
</protein>
<gene>
    <name evidence="3" type="ORF">M569_11450</name>
</gene>
<feature type="region of interest" description="Disordered" evidence="1">
    <location>
        <begin position="18"/>
        <end position="49"/>
    </location>
</feature>
<feature type="compositionally biased region" description="Basic residues" evidence="1">
    <location>
        <begin position="524"/>
        <end position="533"/>
    </location>
</feature>
<feature type="region of interest" description="Disordered" evidence="1">
    <location>
        <begin position="371"/>
        <end position="417"/>
    </location>
</feature>
<evidence type="ECO:0000313" key="3">
    <source>
        <dbReference type="EMBL" id="EPS63337.1"/>
    </source>
</evidence>
<organism evidence="3 4">
    <name type="scientific">Genlisea aurea</name>
    <dbReference type="NCBI Taxonomy" id="192259"/>
    <lineage>
        <taxon>Eukaryota</taxon>
        <taxon>Viridiplantae</taxon>
        <taxon>Streptophyta</taxon>
        <taxon>Embryophyta</taxon>
        <taxon>Tracheophyta</taxon>
        <taxon>Spermatophyta</taxon>
        <taxon>Magnoliopsida</taxon>
        <taxon>eudicotyledons</taxon>
        <taxon>Gunneridae</taxon>
        <taxon>Pentapetalae</taxon>
        <taxon>asterids</taxon>
        <taxon>lamiids</taxon>
        <taxon>Lamiales</taxon>
        <taxon>Lentibulariaceae</taxon>
        <taxon>Genlisea</taxon>
    </lineage>
</organism>
<reference evidence="3 4" key="1">
    <citation type="journal article" date="2013" name="BMC Genomics">
        <title>The miniature genome of a carnivorous plant Genlisea aurea contains a low number of genes and short non-coding sequences.</title>
        <authorList>
            <person name="Leushkin E.V."/>
            <person name="Sutormin R.A."/>
            <person name="Nabieva E.R."/>
            <person name="Penin A.A."/>
            <person name="Kondrashov A.S."/>
            <person name="Logacheva M.D."/>
        </authorList>
    </citation>
    <scope>NUCLEOTIDE SEQUENCE [LARGE SCALE GENOMIC DNA]</scope>
</reference>
<feature type="compositionally biased region" description="Polar residues" evidence="1">
    <location>
        <begin position="371"/>
        <end position="382"/>
    </location>
</feature>
<accession>S8DU31</accession>
<dbReference type="FunFam" id="3.10.20.90:FF:000058">
    <property type="entry name" value="Octicosapeptide/phox/Bem1p domain kinase superfamily protein"/>
    <property type="match status" value="1"/>
</dbReference>
<evidence type="ECO:0000256" key="1">
    <source>
        <dbReference type="SAM" id="MobiDB-lite"/>
    </source>
</evidence>
<dbReference type="InterPro" id="IPR053198">
    <property type="entry name" value="Gynoecium_Dev_Regulator"/>
</dbReference>